<organism evidence="9 10">
    <name type="scientific">Algibacter miyuki</name>
    <dbReference type="NCBI Taxonomy" id="1306933"/>
    <lineage>
        <taxon>Bacteria</taxon>
        <taxon>Pseudomonadati</taxon>
        <taxon>Bacteroidota</taxon>
        <taxon>Flavobacteriia</taxon>
        <taxon>Flavobacteriales</taxon>
        <taxon>Flavobacteriaceae</taxon>
        <taxon>Algibacter</taxon>
    </lineage>
</organism>
<dbReference type="Proteomes" id="UP001589590">
    <property type="component" value="Unassembled WGS sequence"/>
</dbReference>
<keyword evidence="7" id="KW-0998">Cell outer membrane</keyword>
<feature type="signal peptide" evidence="8">
    <location>
        <begin position="1"/>
        <end position="28"/>
    </location>
</feature>
<protein>
    <submittedName>
        <fullName evidence="9">TolC family protein</fullName>
    </submittedName>
</protein>
<evidence type="ECO:0000313" key="9">
    <source>
        <dbReference type="EMBL" id="MFB9106088.1"/>
    </source>
</evidence>
<evidence type="ECO:0000256" key="3">
    <source>
        <dbReference type="ARBA" id="ARBA00022448"/>
    </source>
</evidence>
<keyword evidence="8" id="KW-0732">Signal</keyword>
<keyword evidence="3" id="KW-0813">Transport</keyword>
<keyword evidence="6" id="KW-0472">Membrane</keyword>
<dbReference type="Pfam" id="PF02321">
    <property type="entry name" value="OEP"/>
    <property type="match status" value="2"/>
</dbReference>
<dbReference type="RefSeq" id="WP_290268557.1">
    <property type="nucleotide sequence ID" value="NZ_JAUFQP010000007.1"/>
</dbReference>
<dbReference type="Gene3D" id="1.20.1600.10">
    <property type="entry name" value="Outer membrane efflux proteins (OEP)"/>
    <property type="match status" value="1"/>
</dbReference>
<keyword evidence="4" id="KW-1134">Transmembrane beta strand</keyword>
<evidence type="ECO:0000256" key="1">
    <source>
        <dbReference type="ARBA" id="ARBA00004442"/>
    </source>
</evidence>
<evidence type="ECO:0000256" key="4">
    <source>
        <dbReference type="ARBA" id="ARBA00022452"/>
    </source>
</evidence>
<name>A0ABV5H2J1_9FLAO</name>
<accession>A0ABV5H2J1</accession>
<dbReference type="InterPro" id="IPR003423">
    <property type="entry name" value="OMP_efflux"/>
</dbReference>
<comment type="caution">
    <text evidence="9">The sequence shown here is derived from an EMBL/GenBank/DDBJ whole genome shotgun (WGS) entry which is preliminary data.</text>
</comment>
<evidence type="ECO:0000256" key="6">
    <source>
        <dbReference type="ARBA" id="ARBA00023136"/>
    </source>
</evidence>
<sequence length="465" mass="51596">MKNKNTKVQGIKSLIVLTVLCISMSSFSQEKIWTLQECVSHALEYNISVKQTELDASLAEEDITTAKANFLPTVSGSASHSYNFGSSIGNSGTRVSLDRLFNSFGLNTGITIFNGFKNINLYEQAKLGLETSQLQLAILKDNISLNVVNAYLNILLNKEALKIAVDQVNISQKSLDQIQGLVDAGVRAKADLFDAQSQLAADNERLVNAQNSVDLSLLTLSQLLQVSNKNFNIENIEIDLTNAVLLYNNTNEILSYALVNRPEIKNAELNLKNAELNIAIAKSSYYPTLTFGAGMSTSYQHVQGQKDIIPIFDSNTGTIIELRDNGFGKQIDNQLGYNFGFNLSIPIFSGFRNNASLNKTKINKEQLNLSLEQEKQTLTTNVEQAFADAKASLKQYEASETSKIAQEESFRNAQEKYNLGVSTSFELEQVRNRLINAQSSFLNAKYNFVFKTKVLDFYMGKSLVE</sequence>
<keyword evidence="10" id="KW-1185">Reference proteome</keyword>
<gene>
    <name evidence="9" type="ORF">ACFFU1_14380</name>
</gene>
<evidence type="ECO:0000256" key="8">
    <source>
        <dbReference type="SAM" id="SignalP"/>
    </source>
</evidence>
<evidence type="ECO:0000256" key="5">
    <source>
        <dbReference type="ARBA" id="ARBA00022692"/>
    </source>
</evidence>
<dbReference type="InterPro" id="IPR051906">
    <property type="entry name" value="TolC-like"/>
</dbReference>
<evidence type="ECO:0000256" key="2">
    <source>
        <dbReference type="ARBA" id="ARBA00007613"/>
    </source>
</evidence>
<dbReference type="SUPFAM" id="SSF56954">
    <property type="entry name" value="Outer membrane efflux proteins (OEP)"/>
    <property type="match status" value="1"/>
</dbReference>
<reference evidence="9 10" key="1">
    <citation type="submission" date="2024-09" db="EMBL/GenBank/DDBJ databases">
        <authorList>
            <person name="Sun Q."/>
            <person name="Mori K."/>
        </authorList>
    </citation>
    <scope>NUCLEOTIDE SEQUENCE [LARGE SCALE GENOMIC DNA]</scope>
    <source>
        <strain evidence="9 10">CECT 8300</strain>
    </source>
</reference>
<feature type="chain" id="PRO_5046083511" evidence="8">
    <location>
        <begin position="29"/>
        <end position="465"/>
    </location>
</feature>
<dbReference type="PANTHER" id="PTHR30026:SF20">
    <property type="entry name" value="OUTER MEMBRANE PROTEIN TOLC"/>
    <property type="match status" value="1"/>
</dbReference>
<comment type="similarity">
    <text evidence="2">Belongs to the outer membrane factor (OMF) (TC 1.B.17) family.</text>
</comment>
<evidence type="ECO:0000256" key="7">
    <source>
        <dbReference type="ARBA" id="ARBA00023237"/>
    </source>
</evidence>
<dbReference type="PANTHER" id="PTHR30026">
    <property type="entry name" value="OUTER MEMBRANE PROTEIN TOLC"/>
    <property type="match status" value="1"/>
</dbReference>
<comment type="subcellular location">
    <subcellularLocation>
        <location evidence="1">Cell outer membrane</location>
    </subcellularLocation>
</comment>
<dbReference type="EMBL" id="JBHMFA010000010">
    <property type="protein sequence ID" value="MFB9106088.1"/>
    <property type="molecule type" value="Genomic_DNA"/>
</dbReference>
<proteinExistence type="inferred from homology"/>
<keyword evidence="5" id="KW-0812">Transmembrane</keyword>
<evidence type="ECO:0000313" key="10">
    <source>
        <dbReference type="Proteomes" id="UP001589590"/>
    </source>
</evidence>